<reference evidence="1 2" key="1">
    <citation type="submission" date="2023-06" db="EMBL/GenBank/DDBJ databases">
        <authorList>
            <person name="Oyuntsetseg B."/>
            <person name="Kim S.B."/>
        </authorList>
    </citation>
    <scope>NUCLEOTIDE SEQUENCE [LARGE SCALE GENOMIC DNA]</scope>
    <source>
        <strain evidence="1 2">2-15</strain>
    </source>
</reference>
<protein>
    <submittedName>
        <fullName evidence="1">Uncharacterized protein</fullName>
    </submittedName>
</protein>
<dbReference type="Proteomes" id="UP001236014">
    <property type="component" value="Chromosome"/>
</dbReference>
<dbReference type="RefSeq" id="WP_285967440.1">
    <property type="nucleotide sequence ID" value="NZ_CP127294.1"/>
</dbReference>
<dbReference type="EMBL" id="CP127294">
    <property type="protein sequence ID" value="WIX76692.1"/>
    <property type="molecule type" value="Genomic_DNA"/>
</dbReference>
<dbReference type="AlphaFoldDB" id="A0A9Y2MVG0"/>
<name>A0A9Y2MVG0_9PSEU</name>
<sequence length="44" mass="4718">MCSASDPDDPAPALRLHQPARPLEVSALRHALTDWARARGLPAS</sequence>
<evidence type="ECO:0000313" key="2">
    <source>
        <dbReference type="Proteomes" id="UP001236014"/>
    </source>
</evidence>
<dbReference type="KEGG" id="acab:QRX50_35340"/>
<evidence type="ECO:0000313" key="1">
    <source>
        <dbReference type="EMBL" id="WIX76692.1"/>
    </source>
</evidence>
<accession>A0A9Y2MVG0</accession>
<organism evidence="1 2">
    <name type="scientific">Amycolatopsis carbonis</name>
    <dbReference type="NCBI Taxonomy" id="715471"/>
    <lineage>
        <taxon>Bacteria</taxon>
        <taxon>Bacillati</taxon>
        <taxon>Actinomycetota</taxon>
        <taxon>Actinomycetes</taxon>
        <taxon>Pseudonocardiales</taxon>
        <taxon>Pseudonocardiaceae</taxon>
        <taxon>Amycolatopsis</taxon>
    </lineage>
</organism>
<gene>
    <name evidence="1" type="ORF">QRX50_35340</name>
</gene>
<proteinExistence type="predicted"/>
<keyword evidence="2" id="KW-1185">Reference proteome</keyword>